<evidence type="ECO:0000313" key="4">
    <source>
        <dbReference type="Proteomes" id="UP000320012"/>
    </source>
</evidence>
<comment type="caution">
    <text evidence="1">The sequence shown here is derived from an EMBL/GenBank/DDBJ whole genome shotgun (WGS) entry which is preliminary data.</text>
</comment>
<sequence length="100" mass="10807">MAVLTFNVAPDSVICAVYEDDGCREHGVFEAPETNEALLLRMQRMARLYGALYALTGVGVSLANEQDVVAEDLQTTLQLPVLVTTCGDEATLAQRTLATF</sequence>
<dbReference type="PATRIC" id="fig|137591.25.peg.36"/>
<keyword evidence="3" id="KW-1185">Reference proteome</keyword>
<accession>A0A0D1JMM8</accession>
<name>A0A0D1JMM8_9LACO</name>
<evidence type="ECO:0000313" key="3">
    <source>
        <dbReference type="Proteomes" id="UP000032287"/>
    </source>
</evidence>
<dbReference type="AlphaFoldDB" id="A0A0D1JMM8"/>
<dbReference type="Proteomes" id="UP000320012">
    <property type="component" value="Unassembled WGS sequence"/>
</dbReference>
<organism evidence="1 3">
    <name type="scientific">Weissella cibaria</name>
    <dbReference type="NCBI Taxonomy" id="137591"/>
    <lineage>
        <taxon>Bacteria</taxon>
        <taxon>Bacillati</taxon>
        <taxon>Bacillota</taxon>
        <taxon>Bacilli</taxon>
        <taxon>Lactobacillales</taxon>
        <taxon>Lactobacillaceae</taxon>
        <taxon>Weissella</taxon>
    </lineage>
</organism>
<gene>
    <name evidence="2" type="ORF">FO435_11775</name>
    <name evidence="1" type="ORF">QX99_00037</name>
</gene>
<evidence type="ECO:0000313" key="2">
    <source>
        <dbReference type="EMBL" id="TVV28507.1"/>
    </source>
</evidence>
<evidence type="ECO:0000313" key="1">
    <source>
        <dbReference type="EMBL" id="KIU22533.1"/>
    </source>
</evidence>
<reference evidence="1" key="1">
    <citation type="journal article" date="2015" name="Microbiology (Mosc.)">
        <title>Genomics of the Weissella cibaria species with an examination of its metabolic traits.</title>
        <authorList>
            <person name="Lynch K.M."/>
            <person name="Lucid A."/>
            <person name="Arendt E.K."/>
            <person name="Sleator R.D."/>
            <person name="Lucey B."/>
            <person name="Coffey A."/>
        </authorList>
    </citation>
    <scope>NUCLEOTIDE SEQUENCE [LARGE SCALE GENOMIC DNA]</scope>
    <source>
        <strain evidence="1">MG1</strain>
    </source>
</reference>
<dbReference type="EMBL" id="JWHU01000001">
    <property type="protein sequence ID" value="KIU22533.1"/>
    <property type="molecule type" value="Genomic_DNA"/>
</dbReference>
<dbReference type="EMBL" id="VNHC01000002">
    <property type="protein sequence ID" value="TVV28507.1"/>
    <property type="molecule type" value="Genomic_DNA"/>
</dbReference>
<dbReference type="RefSeq" id="WP_043710419.1">
    <property type="nucleotide sequence ID" value="NZ_CP012873.1"/>
</dbReference>
<dbReference type="Proteomes" id="UP000032287">
    <property type="component" value="Unassembled WGS sequence"/>
</dbReference>
<reference evidence="2 4" key="2">
    <citation type="submission" date="2019-07" db="EMBL/GenBank/DDBJ databases">
        <title>Genome sequence of Weissella cibaria GK1.</title>
        <authorList>
            <person name="Choi H.-J."/>
        </authorList>
    </citation>
    <scope>NUCLEOTIDE SEQUENCE [LARGE SCALE GENOMIC DNA]</scope>
    <source>
        <strain evidence="2 4">GK1</strain>
    </source>
</reference>
<protein>
    <submittedName>
        <fullName evidence="1">Uncharacterized protein</fullName>
    </submittedName>
</protein>
<dbReference type="OrthoDB" id="9917971at2"/>
<dbReference type="KEGG" id="wcb:AO080_02080"/>
<proteinExistence type="predicted"/>